<dbReference type="EMBL" id="CP093343">
    <property type="protein sequence ID" value="WOG85963.1"/>
    <property type="molecule type" value="Genomic_DNA"/>
</dbReference>
<dbReference type="EMBL" id="LNRQ01000001">
    <property type="protein sequence ID" value="KZN12083.1"/>
    <property type="molecule type" value="Genomic_DNA"/>
</dbReference>
<dbReference type="Proteomes" id="UP000077755">
    <property type="component" value="Chromosome 1"/>
</dbReference>
<organism evidence="2">
    <name type="scientific">Daucus carota subsp. sativus</name>
    <name type="common">Carrot</name>
    <dbReference type="NCBI Taxonomy" id="79200"/>
    <lineage>
        <taxon>Eukaryota</taxon>
        <taxon>Viridiplantae</taxon>
        <taxon>Streptophyta</taxon>
        <taxon>Embryophyta</taxon>
        <taxon>Tracheophyta</taxon>
        <taxon>Spermatophyta</taxon>
        <taxon>Magnoliopsida</taxon>
        <taxon>eudicotyledons</taxon>
        <taxon>Gunneridae</taxon>
        <taxon>Pentapetalae</taxon>
        <taxon>asterids</taxon>
        <taxon>campanulids</taxon>
        <taxon>Apiales</taxon>
        <taxon>Apiaceae</taxon>
        <taxon>Apioideae</taxon>
        <taxon>Scandiceae</taxon>
        <taxon>Daucinae</taxon>
        <taxon>Daucus</taxon>
        <taxon>Daucus sect. Daucus</taxon>
    </lineage>
</organism>
<dbReference type="Gramene" id="KZN12083">
    <property type="protein sequence ID" value="KZN12083"/>
    <property type="gene ID" value="DCAR_004739"/>
</dbReference>
<keyword evidence="1" id="KW-0732">Signal</keyword>
<evidence type="ECO:0000313" key="3">
    <source>
        <dbReference type="EMBL" id="WOG85963.1"/>
    </source>
</evidence>
<reference evidence="2" key="1">
    <citation type="journal article" date="2016" name="Nat. Genet.">
        <title>A high-quality carrot genome assembly provides new insights into carotenoid accumulation and asterid genome evolution.</title>
        <authorList>
            <person name="Iorizzo M."/>
            <person name="Ellison S."/>
            <person name="Senalik D."/>
            <person name="Zeng P."/>
            <person name="Satapoomin P."/>
            <person name="Huang J."/>
            <person name="Bowman M."/>
            <person name="Iovene M."/>
            <person name="Sanseverino W."/>
            <person name="Cavagnaro P."/>
            <person name="Yildiz M."/>
            <person name="Macko-Podgorni A."/>
            <person name="Moranska E."/>
            <person name="Grzebelus E."/>
            <person name="Grzebelus D."/>
            <person name="Ashrafi H."/>
            <person name="Zheng Z."/>
            <person name="Cheng S."/>
            <person name="Spooner D."/>
            <person name="Van Deynze A."/>
            <person name="Simon P."/>
        </authorList>
    </citation>
    <scope>NUCLEOTIDE SEQUENCE [LARGE SCALE GENOMIC DNA]</scope>
    <source>
        <tissue evidence="2">Leaf</tissue>
    </source>
</reference>
<evidence type="ECO:0000313" key="4">
    <source>
        <dbReference type="Proteomes" id="UP000077755"/>
    </source>
</evidence>
<sequence>MEKITKCLFVMVIFLVANLGIAEGARDIPMKKDEIMNRSKGLLPPPPLWWLKVWWLAHGWLKPFPPLLGISPLAEIAKLKSIVGLLEKKYAFGLANIPEVDVEP</sequence>
<protein>
    <submittedName>
        <fullName evidence="2">Uncharacterized protein</fullName>
    </submittedName>
</protein>
<gene>
    <name evidence="2" type="ORF">DCAR_004739</name>
    <name evidence="3" type="ORF">DCAR_0105156</name>
</gene>
<evidence type="ECO:0000256" key="1">
    <source>
        <dbReference type="SAM" id="SignalP"/>
    </source>
</evidence>
<feature type="chain" id="PRO_5007831780" evidence="1">
    <location>
        <begin position="25"/>
        <end position="104"/>
    </location>
</feature>
<dbReference type="AlphaFoldDB" id="A0A162BAN6"/>
<keyword evidence="4" id="KW-1185">Reference proteome</keyword>
<feature type="signal peptide" evidence="1">
    <location>
        <begin position="1"/>
        <end position="24"/>
    </location>
</feature>
<proteinExistence type="predicted"/>
<evidence type="ECO:0000313" key="2">
    <source>
        <dbReference type="EMBL" id="KZN12083.1"/>
    </source>
</evidence>
<accession>A0A162BAN6</accession>
<name>A0A162BAN6_DAUCS</name>
<reference evidence="3" key="2">
    <citation type="submission" date="2022-03" db="EMBL/GenBank/DDBJ databases">
        <title>Draft title - Genomic analysis of global carrot germplasm unveils the trajectory of domestication and the origin of high carotenoid orange carrot.</title>
        <authorList>
            <person name="Iorizzo M."/>
            <person name="Ellison S."/>
            <person name="Senalik D."/>
            <person name="Macko-Podgorni A."/>
            <person name="Grzebelus D."/>
            <person name="Bostan H."/>
            <person name="Rolling W."/>
            <person name="Curaba J."/>
            <person name="Simon P."/>
        </authorList>
    </citation>
    <scope>NUCLEOTIDE SEQUENCE</scope>
    <source>
        <tissue evidence="3">Leaf</tissue>
    </source>
</reference>